<protein>
    <submittedName>
        <fullName evidence="2">Uncharacterized protein</fullName>
    </submittedName>
</protein>
<comment type="caution">
    <text evidence="2">The sequence shown here is derived from an EMBL/GenBank/DDBJ whole genome shotgun (WGS) entry which is preliminary data.</text>
</comment>
<evidence type="ECO:0000313" key="2">
    <source>
        <dbReference type="EMBL" id="MCI3270632.1"/>
    </source>
</evidence>
<accession>A0ABS9Y079</accession>
<keyword evidence="3" id="KW-1185">Reference proteome</keyword>
<reference evidence="2" key="1">
    <citation type="submission" date="2022-03" db="EMBL/GenBank/DDBJ databases">
        <title>Streptomyces 7R015 and 7R016 isolated from Barleria lupulina in Thailand.</title>
        <authorList>
            <person name="Kanchanasin P."/>
            <person name="Phongsopitanun W."/>
            <person name="Tanasupawat S."/>
        </authorList>
    </citation>
    <scope>NUCLEOTIDE SEQUENCE</scope>
    <source>
        <strain evidence="2">7R015</strain>
    </source>
</reference>
<feature type="region of interest" description="Disordered" evidence="1">
    <location>
        <begin position="1"/>
        <end position="43"/>
    </location>
</feature>
<organism evidence="2 3">
    <name type="scientific">Streptomyces cylindrosporus</name>
    <dbReference type="NCBI Taxonomy" id="2927583"/>
    <lineage>
        <taxon>Bacteria</taxon>
        <taxon>Bacillati</taxon>
        <taxon>Actinomycetota</taxon>
        <taxon>Actinomycetes</taxon>
        <taxon>Kitasatosporales</taxon>
        <taxon>Streptomycetaceae</taxon>
        <taxon>Streptomyces</taxon>
    </lineage>
</organism>
<dbReference type="Proteomes" id="UP001165269">
    <property type="component" value="Unassembled WGS sequence"/>
</dbReference>
<evidence type="ECO:0000313" key="3">
    <source>
        <dbReference type="Proteomes" id="UP001165269"/>
    </source>
</evidence>
<dbReference type="EMBL" id="JALDAY010000002">
    <property type="protein sequence ID" value="MCI3270632.1"/>
    <property type="molecule type" value="Genomic_DNA"/>
</dbReference>
<sequence>MSVTHHPPHDLGEVGGRADHGGERLHHGRRPLQDDEFGCPVDVAGPGDEAFHLLVDVPQVRSVRPQRVAHGVQSDVAVVHRAQVVRVGVPAVLPTPLDELRARRRASGDHRGAEGGE</sequence>
<name>A0ABS9Y079_9ACTN</name>
<dbReference type="RefSeq" id="WP_242761905.1">
    <property type="nucleotide sequence ID" value="NZ_JALDAY010000002.1"/>
</dbReference>
<proteinExistence type="predicted"/>
<gene>
    <name evidence="2" type="ORF">MQP27_05835</name>
</gene>
<feature type="compositionally biased region" description="Basic and acidic residues" evidence="1">
    <location>
        <begin position="7"/>
        <end position="25"/>
    </location>
</feature>
<evidence type="ECO:0000256" key="1">
    <source>
        <dbReference type="SAM" id="MobiDB-lite"/>
    </source>
</evidence>